<dbReference type="Gene3D" id="3.80.10.10">
    <property type="entry name" value="Ribonuclease Inhibitor"/>
    <property type="match status" value="1"/>
</dbReference>
<reference evidence="2 3" key="1">
    <citation type="journal article" date="2021" name="Environ. Microbiol.">
        <title>Gene family expansions and transcriptome signatures uncover fungal adaptations to wood decay.</title>
        <authorList>
            <person name="Hage H."/>
            <person name="Miyauchi S."/>
            <person name="Viragh M."/>
            <person name="Drula E."/>
            <person name="Min B."/>
            <person name="Chaduli D."/>
            <person name="Navarro D."/>
            <person name="Favel A."/>
            <person name="Norest M."/>
            <person name="Lesage-Meessen L."/>
            <person name="Balint B."/>
            <person name="Merenyi Z."/>
            <person name="de Eugenio L."/>
            <person name="Morin E."/>
            <person name="Martinez A.T."/>
            <person name="Baldrian P."/>
            <person name="Stursova M."/>
            <person name="Martinez M.J."/>
            <person name="Novotny C."/>
            <person name="Magnuson J.K."/>
            <person name="Spatafora J.W."/>
            <person name="Maurice S."/>
            <person name="Pangilinan J."/>
            <person name="Andreopoulos W."/>
            <person name="LaButti K."/>
            <person name="Hundley H."/>
            <person name="Na H."/>
            <person name="Kuo A."/>
            <person name="Barry K."/>
            <person name="Lipzen A."/>
            <person name="Henrissat B."/>
            <person name="Riley R."/>
            <person name="Ahrendt S."/>
            <person name="Nagy L.G."/>
            <person name="Grigoriev I.V."/>
            <person name="Martin F."/>
            <person name="Rosso M.N."/>
        </authorList>
    </citation>
    <scope>NUCLEOTIDE SEQUENCE [LARGE SCALE GENOMIC DNA]</scope>
    <source>
        <strain evidence="2 3">CIRM-BRFM 1785</strain>
    </source>
</reference>
<comment type="caution">
    <text evidence="2">The sequence shown here is derived from an EMBL/GenBank/DDBJ whole genome shotgun (WGS) entry which is preliminary data.</text>
</comment>
<gene>
    <name evidence="2" type="ORF">C8Q71DRAFT_861490</name>
</gene>
<sequence length="637" mass="72577">MKFSVHTTERMEDQIADQGIIPDKLTGEESGEEESGDEETEDSGSASEWRPGIEILFRQPIYSSNTSPQFPQELIERICEFLWDEPVQLAVSCTRICPAWYHAARRVLPEYAITCRTQEALRDYAHTLTSLRNAPYRKQFKKLWISDNASKPFAHVWPICIPGWILPKLRYVELVTLDWSTKTPHDSFFIYLSSYTSVSCLILRDCRFRSLPDLRRVINALPNLMSLELYNITLQHPLRPGSVPDYITLRARSHRLESIYLRGSKHRPEYSDVSSEYQGTTALGSQAQALLHMVVANSSTVTRLDLDLRFFTSLSALQRCLAHFRRLTSFEARYQFASGPMITLEETVPARTENTYIHSWESFTLTDVPDQSALQLLQLLATPRSCSKLHELRICLAGRPSAALLSRTSRFLHESGHRLKDLWWECSVDTDLEVIPSLAGNTTLQTLYINLRDIAPSPQKIHSALTAILSDIVSVDLRKVYIHLTLARLEVLPQNHGRTPVAPDPAEAISAFHIILSREIFNGLPLHTHYNCVEVDFYVGNIQDNPVVVATIKAYMITLFTPWLDRGIVELRFNWMDSVETITCVSTSMLNEDTLSDRGGEDVEENTPVGTEQYNEAQEVIWRETDTGMKGSDGRRW</sequence>
<keyword evidence="3" id="KW-1185">Reference proteome</keyword>
<dbReference type="EMBL" id="JADCUA010000024">
    <property type="protein sequence ID" value="KAH9831812.1"/>
    <property type="molecule type" value="Genomic_DNA"/>
</dbReference>
<name>A0ABQ8K4P2_9APHY</name>
<evidence type="ECO:0008006" key="4">
    <source>
        <dbReference type="Google" id="ProtNLM"/>
    </source>
</evidence>
<dbReference type="InterPro" id="IPR032675">
    <property type="entry name" value="LRR_dom_sf"/>
</dbReference>
<dbReference type="RefSeq" id="XP_047774909.1">
    <property type="nucleotide sequence ID" value="XM_047927913.1"/>
</dbReference>
<accession>A0ABQ8K4P2</accession>
<feature type="compositionally biased region" description="Acidic residues" evidence="1">
    <location>
        <begin position="29"/>
        <end position="42"/>
    </location>
</feature>
<organism evidence="2 3">
    <name type="scientific">Rhodofomes roseus</name>
    <dbReference type="NCBI Taxonomy" id="34475"/>
    <lineage>
        <taxon>Eukaryota</taxon>
        <taxon>Fungi</taxon>
        <taxon>Dikarya</taxon>
        <taxon>Basidiomycota</taxon>
        <taxon>Agaricomycotina</taxon>
        <taxon>Agaricomycetes</taxon>
        <taxon>Polyporales</taxon>
        <taxon>Rhodofomes</taxon>
    </lineage>
</organism>
<feature type="region of interest" description="Disordered" evidence="1">
    <location>
        <begin position="1"/>
        <end position="47"/>
    </location>
</feature>
<evidence type="ECO:0000256" key="1">
    <source>
        <dbReference type="SAM" id="MobiDB-lite"/>
    </source>
</evidence>
<dbReference type="SUPFAM" id="SSF52047">
    <property type="entry name" value="RNI-like"/>
    <property type="match status" value="1"/>
</dbReference>
<dbReference type="Proteomes" id="UP000814176">
    <property type="component" value="Unassembled WGS sequence"/>
</dbReference>
<evidence type="ECO:0000313" key="2">
    <source>
        <dbReference type="EMBL" id="KAH9831812.1"/>
    </source>
</evidence>
<dbReference type="GeneID" id="72008645"/>
<evidence type="ECO:0000313" key="3">
    <source>
        <dbReference type="Proteomes" id="UP000814176"/>
    </source>
</evidence>
<proteinExistence type="predicted"/>
<protein>
    <recommendedName>
        <fullName evidence="4">F-box domain-containing protein</fullName>
    </recommendedName>
</protein>